<protein>
    <submittedName>
        <fullName evidence="3">Alpha/beta hydrolase</fullName>
    </submittedName>
</protein>
<dbReference type="GO" id="GO:0016787">
    <property type="term" value="F:hydrolase activity"/>
    <property type="evidence" value="ECO:0007669"/>
    <property type="project" value="UniProtKB-KW"/>
</dbReference>
<evidence type="ECO:0000259" key="2">
    <source>
        <dbReference type="Pfam" id="PF06259"/>
    </source>
</evidence>
<dbReference type="EMBL" id="JABXJJ020000022">
    <property type="protein sequence ID" value="MDI5971438.1"/>
    <property type="molecule type" value="Genomic_DNA"/>
</dbReference>
<dbReference type="InterPro" id="IPR029058">
    <property type="entry name" value="AB_hydrolase_fold"/>
</dbReference>
<dbReference type="Pfam" id="PF06259">
    <property type="entry name" value="Abhydrolase_8"/>
    <property type="match status" value="1"/>
</dbReference>
<reference evidence="3" key="1">
    <citation type="submission" date="2023-05" db="EMBL/GenBank/DDBJ databases">
        <title>Streptantibioticus silvisoli sp. nov., acidotolerant actinomycetes 1 from pine litter.</title>
        <authorList>
            <person name="Swiecimska M."/>
            <person name="Golinska P."/>
            <person name="Sangal V."/>
            <person name="Wachnowicz B."/>
            <person name="Goodfellow M."/>
        </authorList>
    </citation>
    <scope>NUCLEOTIDE SEQUENCE</scope>
    <source>
        <strain evidence="3">SL13</strain>
    </source>
</reference>
<feature type="region of interest" description="Disordered" evidence="1">
    <location>
        <begin position="113"/>
        <end position="209"/>
    </location>
</feature>
<organism evidence="3">
    <name type="scientific">Streptantibioticus silvisoli</name>
    <dbReference type="NCBI Taxonomy" id="2705255"/>
    <lineage>
        <taxon>Bacteria</taxon>
        <taxon>Bacillati</taxon>
        <taxon>Actinomycetota</taxon>
        <taxon>Actinomycetes</taxon>
        <taxon>Kitasatosporales</taxon>
        <taxon>Streptomycetaceae</taxon>
        <taxon>Streptantibioticus</taxon>
    </lineage>
</organism>
<dbReference type="InterPro" id="IPR010427">
    <property type="entry name" value="DUF1023"/>
</dbReference>
<gene>
    <name evidence="3" type="ORF">POF50_019210</name>
</gene>
<evidence type="ECO:0000256" key="1">
    <source>
        <dbReference type="SAM" id="MobiDB-lite"/>
    </source>
</evidence>
<feature type="compositionally biased region" description="Low complexity" evidence="1">
    <location>
        <begin position="150"/>
        <end position="162"/>
    </location>
</feature>
<keyword evidence="3" id="KW-0378">Hydrolase</keyword>
<accession>A0AA90H5N5</accession>
<dbReference type="RefSeq" id="WP_271317329.1">
    <property type="nucleotide sequence ID" value="NZ_JABXJJ020000022.1"/>
</dbReference>
<feature type="compositionally biased region" description="Low complexity" evidence="1">
    <location>
        <begin position="183"/>
        <end position="203"/>
    </location>
</feature>
<proteinExistence type="predicted"/>
<sequence>MVTRQELEDLDLGTVRTVTDGWGDLMTTAHAAGDDVDRSVMRKVTSTQQGATANALTGRLSTLRDNYGYVSEESGLIQDTMAALVDELDAAQRSLKQAYETAEHLAGFRVEQDGSVSFPLDPPDAGVRPTPSRHDADGSSPTDDEPSPPGRGRISGPSAPRSTAPGSPATVTGSGSPATAPGSPATVTAPGSPASASAPGDVDGPNRRTAQGIYDTIDAAVRRATAADEKFAGLLRKFTAQHDYAVTGATWRDVAGDDRAAVAADGGDLRLDAIPPAKTDPLKAAEWWKGLTPAEQQEYLALAPDRIGRLDGLPAQVRDEANRVCLPMLIAKYQAGGDRNDEFGKLSGFTAIQARLNNEMGGAVPVYLLDVGDEGQGRATISFGDPDTARNVSAFVPGTGTRLSDLAGGDLQRAKNVWMAANKADPTQSLASVVTLDYDAPQVNTTDILNDPAVMGTGRADQGAVNYDHLLGGIRAAHQGSAPHVTAIGHSYGTLVVGKAATRPGGIPADDMVLVGSPGVGVQHAAQLGIGAKHVYVGAADDDPITRLPSKLEGASILRTPVDLLTGNIPGAGADVGTAVGAYLTHPHQLWFGQDPASSGFGAQRFAVAPQGDVFTAQAHSHNYLEAEPMSQKSLGNIGKIVTGHGDQITRQAYR</sequence>
<feature type="domain" description="DUF1023" evidence="2">
    <location>
        <begin position="375"/>
        <end position="549"/>
    </location>
</feature>
<dbReference type="AlphaFoldDB" id="A0AA90H5N5"/>
<name>A0AA90H5N5_9ACTN</name>
<comment type="caution">
    <text evidence="3">The sequence shown here is derived from an EMBL/GenBank/DDBJ whole genome shotgun (WGS) entry which is preliminary data.</text>
</comment>
<evidence type="ECO:0000313" key="3">
    <source>
        <dbReference type="EMBL" id="MDI5971438.1"/>
    </source>
</evidence>
<dbReference type="SUPFAM" id="SSF53474">
    <property type="entry name" value="alpha/beta-Hydrolases"/>
    <property type="match status" value="1"/>
</dbReference>